<proteinExistence type="predicted"/>
<dbReference type="EMBL" id="BLAL01000196">
    <property type="protein sequence ID" value="GES90590.1"/>
    <property type="molecule type" value="Genomic_DNA"/>
</dbReference>
<name>A0A8H3QRX3_9GLOM</name>
<comment type="caution">
    <text evidence="1">The sequence shown here is derived from an EMBL/GenBank/DDBJ whole genome shotgun (WGS) entry which is preliminary data.</text>
</comment>
<organism evidence="1 2">
    <name type="scientific">Rhizophagus clarus</name>
    <dbReference type="NCBI Taxonomy" id="94130"/>
    <lineage>
        <taxon>Eukaryota</taxon>
        <taxon>Fungi</taxon>
        <taxon>Fungi incertae sedis</taxon>
        <taxon>Mucoromycota</taxon>
        <taxon>Glomeromycotina</taxon>
        <taxon>Glomeromycetes</taxon>
        <taxon>Glomerales</taxon>
        <taxon>Glomeraceae</taxon>
        <taxon>Rhizophagus</taxon>
    </lineage>
</organism>
<evidence type="ECO:0000313" key="2">
    <source>
        <dbReference type="Proteomes" id="UP000615446"/>
    </source>
</evidence>
<protein>
    <submittedName>
        <fullName evidence="1">Uncharacterized protein</fullName>
    </submittedName>
</protein>
<dbReference type="Proteomes" id="UP000615446">
    <property type="component" value="Unassembled WGS sequence"/>
</dbReference>
<dbReference type="AlphaFoldDB" id="A0A8H3QRX3"/>
<evidence type="ECO:0000313" key="1">
    <source>
        <dbReference type="EMBL" id="GES90590.1"/>
    </source>
</evidence>
<sequence>MSLPTSNTTANFVKNALFEDYYDSFDVITADSNWSLTHSSLFVKNFFCAGFEAAAVRVQLLTSSGILQQMDRVMRLPDSDEHLQIILWI</sequence>
<gene>
    <name evidence="1" type="ORF">RCL2_001743000</name>
</gene>
<reference evidence="1" key="1">
    <citation type="submission" date="2019-10" db="EMBL/GenBank/DDBJ databases">
        <title>Conservation and host-specific expression of non-tandemly repeated heterogenous ribosome RNA gene in arbuscular mycorrhizal fungi.</title>
        <authorList>
            <person name="Maeda T."/>
            <person name="Kobayashi Y."/>
            <person name="Nakagawa T."/>
            <person name="Ezawa T."/>
            <person name="Yamaguchi K."/>
            <person name="Bino T."/>
            <person name="Nishimoto Y."/>
            <person name="Shigenobu S."/>
            <person name="Kawaguchi M."/>
        </authorList>
    </citation>
    <scope>NUCLEOTIDE SEQUENCE</scope>
    <source>
        <strain evidence="1">HR1</strain>
    </source>
</reference>
<accession>A0A8H3QRX3</accession>